<comment type="similarity">
    <text evidence="19">Belongs to the G-protein coupled receptor 1 family.</text>
</comment>
<feature type="transmembrane region" description="Helical" evidence="20">
    <location>
        <begin position="212"/>
        <end position="238"/>
    </location>
</feature>
<protein>
    <recommendedName>
        <fullName evidence="3">C5a anaphylatoxin chemotactic receptor 1</fullName>
    </recommendedName>
    <alternativeName>
        <fullName evidence="17">C5a anaphylatoxin chemotactic receptor</fullName>
    </alternativeName>
</protein>
<dbReference type="Pfam" id="PF00001">
    <property type="entry name" value="7tm_1"/>
    <property type="match status" value="1"/>
</dbReference>
<dbReference type="InterPro" id="IPR002234">
    <property type="entry name" value="Anphylx_rcpt_C3a/C5a1-2"/>
</dbReference>
<dbReference type="PRINTS" id="PR00426">
    <property type="entry name" value="C5ANPHYLTXNR"/>
</dbReference>
<dbReference type="PANTHER" id="PTHR24225:SF29">
    <property type="entry name" value="C5A ANAPHYLATOXIN CHEMOTACTIC RECEPTOR 1"/>
    <property type="match status" value="1"/>
</dbReference>
<keyword evidence="15" id="KW-0968">Cytoplasmic vesicle</keyword>
<accession>A0AAV3AFQ6</accession>
<dbReference type="AlphaFoldDB" id="A0AAV3AFQ6"/>
<evidence type="ECO:0000256" key="8">
    <source>
        <dbReference type="ARBA" id="ARBA00022692"/>
    </source>
</evidence>
<comment type="caution">
    <text evidence="22">The sequence shown here is derived from an EMBL/GenBank/DDBJ whole genome shotgun (WGS) entry which is preliminary data.</text>
</comment>
<sequence>MSISDDYSINYNNSAYEDIDDIFNTVLNATESSNNTSKPYVVSQVGWFAIVMYSIVFVLGVPGNGLVVYVTTFEMKRTVNSLWFLNLAVADLLCCIAAPFSIMQIALGHWPLGLFACKMIPSILLVNMYASVLLLTIISIDRCALVLKPVWCQNKRTVNKAYVACLVSWILAFALSSPAFVFRNTTGKDYGKIGCAYVFTSLKDRKQTVENFIAVFRLLMGFVIPFLVITACYTVILRRVSGRYNKSNKTLKLILIVIIGFFLCWLPYHVSGLVLAMNPANSTTYKSFQNWDIIFIALAFINSCINPIIYVLAGREFKSKFKRSIKFILKNALLEDTSQTLDSKKSKVHSETKNTEAAL</sequence>
<dbReference type="PRINTS" id="PR01104">
    <property type="entry name" value="ANPHYLATOXNR"/>
</dbReference>
<dbReference type="PROSITE" id="PS50262">
    <property type="entry name" value="G_PROTEIN_RECEP_F1_2"/>
    <property type="match status" value="1"/>
</dbReference>
<dbReference type="PRINTS" id="PR00237">
    <property type="entry name" value="GPCRRHODOPSN"/>
</dbReference>
<evidence type="ECO:0000256" key="15">
    <source>
        <dbReference type="ARBA" id="ARBA00023329"/>
    </source>
</evidence>
<feature type="transmembrane region" description="Helical" evidence="20">
    <location>
        <begin position="45"/>
        <end position="70"/>
    </location>
</feature>
<dbReference type="GO" id="GO:0031410">
    <property type="term" value="C:cytoplasmic vesicle"/>
    <property type="evidence" value="ECO:0007669"/>
    <property type="project" value="UniProtKB-SubCell"/>
</dbReference>
<dbReference type="GO" id="GO:0006954">
    <property type="term" value="P:inflammatory response"/>
    <property type="evidence" value="ECO:0007669"/>
    <property type="project" value="TreeGrafter"/>
</dbReference>
<dbReference type="InterPro" id="IPR017452">
    <property type="entry name" value="GPCR_Rhodpsn_7TM"/>
</dbReference>
<evidence type="ECO:0000256" key="5">
    <source>
        <dbReference type="ARBA" id="ARBA00022500"/>
    </source>
</evidence>
<feature type="domain" description="G-protein coupled receptors family 1 profile" evidence="21">
    <location>
        <begin position="63"/>
        <end position="310"/>
    </location>
</feature>
<keyword evidence="8 19" id="KW-0812">Transmembrane</keyword>
<dbReference type="GO" id="GO:0005886">
    <property type="term" value="C:plasma membrane"/>
    <property type="evidence" value="ECO:0007669"/>
    <property type="project" value="UniProtKB-SubCell"/>
</dbReference>
<keyword evidence="6" id="KW-0597">Phosphoprotein</keyword>
<dbReference type="PROSITE" id="PS00237">
    <property type="entry name" value="G_PROTEIN_RECEP_F1_1"/>
    <property type="match status" value="1"/>
</dbReference>
<dbReference type="GO" id="GO:0004930">
    <property type="term" value="F:G protein-coupled receptor activity"/>
    <property type="evidence" value="ECO:0007669"/>
    <property type="project" value="UniProtKB-KW"/>
</dbReference>
<dbReference type="SMART" id="SM01381">
    <property type="entry name" value="7TM_GPCR_Srsx"/>
    <property type="match status" value="1"/>
</dbReference>
<feature type="transmembrane region" description="Helical" evidence="20">
    <location>
        <begin position="250"/>
        <end position="268"/>
    </location>
</feature>
<name>A0AAV3AFQ6_PYXAD</name>
<evidence type="ECO:0000256" key="2">
    <source>
        <dbReference type="ARBA" id="ARBA00004651"/>
    </source>
</evidence>
<evidence type="ECO:0000256" key="10">
    <source>
        <dbReference type="ARBA" id="ARBA00023040"/>
    </source>
</evidence>
<dbReference type="GO" id="GO:0006935">
    <property type="term" value="P:chemotaxis"/>
    <property type="evidence" value="ECO:0007669"/>
    <property type="project" value="UniProtKB-KW"/>
</dbReference>
<dbReference type="SUPFAM" id="SSF81321">
    <property type="entry name" value="Family A G protein-coupled receptor-like"/>
    <property type="match status" value="1"/>
</dbReference>
<dbReference type="InterPro" id="IPR000276">
    <property type="entry name" value="GPCR_Rhodpsn"/>
</dbReference>
<keyword evidence="14 19" id="KW-0807">Transducer</keyword>
<keyword evidence="23" id="KW-1185">Reference proteome</keyword>
<keyword evidence="5" id="KW-0145">Chemotaxis</keyword>
<comment type="subcellular location">
    <subcellularLocation>
        <location evidence="2">Cell membrane</location>
        <topology evidence="2">Multi-pass membrane protein</topology>
    </subcellularLocation>
    <subcellularLocation>
        <location evidence="1">Cytoplasmic vesicle</location>
    </subcellularLocation>
</comment>
<evidence type="ECO:0000256" key="12">
    <source>
        <dbReference type="ARBA" id="ARBA00023157"/>
    </source>
</evidence>
<evidence type="ECO:0000256" key="20">
    <source>
        <dbReference type="SAM" id="Phobius"/>
    </source>
</evidence>
<dbReference type="InterPro" id="IPR000826">
    <property type="entry name" value="Formyl_rcpt-rel"/>
</dbReference>
<dbReference type="Proteomes" id="UP001181693">
    <property type="component" value="Unassembled WGS sequence"/>
</dbReference>
<evidence type="ECO:0000256" key="13">
    <source>
        <dbReference type="ARBA" id="ARBA00023170"/>
    </source>
</evidence>
<keyword evidence="10 19" id="KW-0297">G-protein coupled receptor</keyword>
<feature type="transmembrane region" description="Helical" evidence="20">
    <location>
        <begin position="161"/>
        <end position="182"/>
    </location>
</feature>
<evidence type="ECO:0000313" key="23">
    <source>
        <dbReference type="Proteomes" id="UP001181693"/>
    </source>
</evidence>
<keyword evidence="4" id="KW-1003">Cell membrane</keyword>
<evidence type="ECO:0000256" key="19">
    <source>
        <dbReference type="RuleBase" id="RU000688"/>
    </source>
</evidence>
<evidence type="ECO:0000256" key="3">
    <source>
        <dbReference type="ARBA" id="ARBA00016344"/>
    </source>
</evidence>
<keyword evidence="7" id="KW-0765">Sulfation</keyword>
<keyword evidence="13 19" id="KW-0675">Receptor</keyword>
<comment type="similarity">
    <text evidence="16">Belongs to the chemokine-like receptor (CMKLR) family.</text>
</comment>
<proteinExistence type="inferred from homology"/>
<evidence type="ECO:0000256" key="9">
    <source>
        <dbReference type="ARBA" id="ARBA00022989"/>
    </source>
</evidence>
<gene>
    <name evidence="22" type="ORF">GDO54_017527</name>
</gene>
<feature type="transmembrane region" description="Helical" evidence="20">
    <location>
        <begin position="119"/>
        <end position="140"/>
    </location>
</feature>
<dbReference type="EMBL" id="DYDO01000007">
    <property type="protein sequence ID" value="DBA20783.1"/>
    <property type="molecule type" value="Genomic_DNA"/>
</dbReference>
<feature type="transmembrane region" description="Helical" evidence="20">
    <location>
        <begin position="82"/>
        <end position="107"/>
    </location>
</feature>
<dbReference type="GO" id="GO:0004878">
    <property type="term" value="F:complement component C5a receptor activity"/>
    <property type="evidence" value="ECO:0007669"/>
    <property type="project" value="TreeGrafter"/>
</dbReference>
<evidence type="ECO:0000313" key="22">
    <source>
        <dbReference type="EMBL" id="DBA20783.1"/>
    </source>
</evidence>
<evidence type="ECO:0000256" key="18">
    <source>
        <dbReference type="ARBA" id="ARBA00045990"/>
    </source>
</evidence>
<dbReference type="PANTHER" id="PTHR24225">
    <property type="entry name" value="CHEMOTACTIC RECEPTOR"/>
    <property type="match status" value="1"/>
</dbReference>
<evidence type="ECO:0000259" key="21">
    <source>
        <dbReference type="PROSITE" id="PS50262"/>
    </source>
</evidence>
<evidence type="ECO:0000256" key="16">
    <source>
        <dbReference type="ARBA" id="ARBA00025736"/>
    </source>
</evidence>
<evidence type="ECO:0000256" key="17">
    <source>
        <dbReference type="ARBA" id="ARBA00033421"/>
    </source>
</evidence>
<dbReference type="GO" id="GO:0007200">
    <property type="term" value="P:phospholipase C-activating G protein-coupled receptor signaling pathway"/>
    <property type="evidence" value="ECO:0007669"/>
    <property type="project" value="TreeGrafter"/>
</dbReference>
<dbReference type="GO" id="GO:0007204">
    <property type="term" value="P:positive regulation of cytosolic calcium ion concentration"/>
    <property type="evidence" value="ECO:0007669"/>
    <property type="project" value="TreeGrafter"/>
</dbReference>
<keyword evidence="11 20" id="KW-0472">Membrane</keyword>
<evidence type="ECO:0000256" key="11">
    <source>
        <dbReference type="ARBA" id="ARBA00023136"/>
    </source>
</evidence>
<evidence type="ECO:0000256" key="7">
    <source>
        <dbReference type="ARBA" id="ARBA00022641"/>
    </source>
</evidence>
<evidence type="ECO:0000256" key="4">
    <source>
        <dbReference type="ARBA" id="ARBA00022475"/>
    </source>
</evidence>
<organism evidence="22 23">
    <name type="scientific">Pyxicephalus adspersus</name>
    <name type="common">African bullfrog</name>
    <dbReference type="NCBI Taxonomy" id="30357"/>
    <lineage>
        <taxon>Eukaryota</taxon>
        <taxon>Metazoa</taxon>
        <taxon>Chordata</taxon>
        <taxon>Craniata</taxon>
        <taxon>Vertebrata</taxon>
        <taxon>Euteleostomi</taxon>
        <taxon>Amphibia</taxon>
        <taxon>Batrachia</taxon>
        <taxon>Anura</taxon>
        <taxon>Neobatrachia</taxon>
        <taxon>Ranoidea</taxon>
        <taxon>Pyxicephalidae</taxon>
        <taxon>Pyxicephalinae</taxon>
        <taxon>Pyxicephalus</taxon>
    </lineage>
</organism>
<evidence type="ECO:0000256" key="6">
    <source>
        <dbReference type="ARBA" id="ARBA00022553"/>
    </source>
</evidence>
<evidence type="ECO:0000256" key="14">
    <source>
        <dbReference type="ARBA" id="ARBA00023224"/>
    </source>
</evidence>
<dbReference type="FunFam" id="1.20.1070.10:FF:000034">
    <property type="entry name" value="G-protein coupled receptor 1"/>
    <property type="match status" value="1"/>
</dbReference>
<dbReference type="Gene3D" id="1.20.1070.10">
    <property type="entry name" value="Rhodopsin 7-helix transmembrane proteins"/>
    <property type="match status" value="1"/>
</dbReference>
<evidence type="ECO:0000256" key="1">
    <source>
        <dbReference type="ARBA" id="ARBA00004541"/>
    </source>
</evidence>
<feature type="transmembrane region" description="Helical" evidence="20">
    <location>
        <begin position="288"/>
        <end position="313"/>
    </location>
</feature>
<reference evidence="22" key="1">
    <citation type="thesis" date="2020" institute="ProQuest LLC" country="789 East Eisenhower Parkway, Ann Arbor, MI, USA">
        <title>Comparative Genomics and Chromosome Evolution.</title>
        <authorList>
            <person name="Mudd A.B."/>
        </authorList>
    </citation>
    <scope>NUCLEOTIDE SEQUENCE</scope>
    <source>
        <strain evidence="22">1538</strain>
        <tissue evidence="22">Blood</tissue>
    </source>
</reference>
<keyword evidence="12" id="KW-1015">Disulfide bond</keyword>
<comment type="function">
    <text evidence="18">Receptor for the chemotactic and inflammatory peptide anaphylatoxin C5a. The ligand interacts with at least two sites on the receptor: a high-affinity site on the extracellular N-terminus, and a second site in the transmembrane region which activates downstream signaling events. Receptor activation stimulates chemotaxis, granule enzyme release, intracellular calcium release and superoxide anion production.</text>
</comment>
<keyword evidence="9 20" id="KW-1133">Transmembrane helix</keyword>